<comment type="caution">
    <text evidence="1">The sequence shown here is derived from an EMBL/GenBank/DDBJ whole genome shotgun (WGS) entry which is preliminary data.</text>
</comment>
<proteinExistence type="predicted"/>
<evidence type="ECO:0000313" key="1">
    <source>
        <dbReference type="EMBL" id="OGK03050.1"/>
    </source>
</evidence>
<reference evidence="1 2" key="1">
    <citation type="journal article" date="2016" name="Nat. Commun.">
        <title>Thousands of microbial genomes shed light on interconnected biogeochemical processes in an aquifer system.</title>
        <authorList>
            <person name="Anantharaman K."/>
            <person name="Brown C.T."/>
            <person name="Hug L.A."/>
            <person name="Sharon I."/>
            <person name="Castelle C.J."/>
            <person name="Probst A.J."/>
            <person name="Thomas B.C."/>
            <person name="Singh A."/>
            <person name="Wilkins M.J."/>
            <person name="Karaoz U."/>
            <person name="Brodie E.L."/>
            <person name="Williams K.H."/>
            <person name="Hubbard S.S."/>
            <person name="Banfield J.F."/>
        </authorList>
    </citation>
    <scope>NUCLEOTIDE SEQUENCE [LARGE SCALE GENOMIC DNA]</scope>
</reference>
<organism evidence="1 2">
    <name type="scientific">Candidatus Raymondbacteria bacterium RIFOXYD12_FULL_49_13</name>
    <dbReference type="NCBI Taxonomy" id="1817890"/>
    <lineage>
        <taxon>Bacteria</taxon>
        <taxon>Raymondiibacteriota</taxon>
    </lineage>
</organism>
<dbReference type="EMBL" id="MFYX01000098">
    <property type="protein sequence ID" value="OGK03050.1"/>
    <property type="molecule type" value="Genomic_DNA"/>
</dbReference>
<gene>
    <name evidence="1" type="ORF">A2519_21400</name>
</gene>
<sequence>MELQGLIKRGFFTAVGALLICSCSQNQPVKPSANPEIDSVSVALARFASSGAIGAFAACMGRDTAAADSAIVQPFFTLQFIQAIDFGNPDDTSSFFIADTVSYGILYPWYWNRHANLETYYDTIEVVAAYDSPYTVMAADPAPFREFDALSHVEIYHYGYFSVPHSFYAEYYKAFKYLYYYYPVESAFDSVVVVAAVDNQSMWSKENTLPDTGSVNKIYYLNRAGAVALGLGSDDERMKEYLTKISEYYHFSRDNAGVAVMDTVRRLYQYAGYASIKTWIGSRYSVVEDGDTLMRGEFLTDTTFTYVFSSNGRVEGIAPRAFAYSRTVAIDSTGDTLSITVPSGTAGNTFVHALLYRDGVAGDSVLFSGDNAGLSWTGASGTYRFAGAVSRAYNGIYLAFSCRDSATGKKLAEGACVVDRNLGSGQGYVRSIVQNNAFDLSIDVQRSSYIENCRLR</sequence>
<protein>
    <submittedName>
        <fullName evidence="1">Uncharacterized protein</fullName>
    </submittedName>
</protein>
<dbReference type="AlphaFoldDB" id="A0A1F7F8R1"/>
<accession>A0A1F7F8R1</accession>
<dbReference type="Proteomes" id="UP000179243">
    <property type="component" value="Unassembled WGS sequence"/>
</dbReference>
<name>A0A1F7F8R1_UNCRA</name>
<evidence type="ECO:0000313" key="2">
    <source>
        <dbReference type="Proteomes" id="UP000179243"/>
    </source>
</evidence>